<evidence type="ECO:0000313" key="1">
    <source>
        <dbReference type="EMBL" id="MBL6080708.1"/>
    </source>
</evidence>
<gene>
    <name evidence="1" type="ORF">JMJ56_22075</name>
</gene>
<proteinExistence type="predicted"/>
<sequence>MTDFVIVVAAVASLAASPNLPPEAAIPQNAPTIGFRLYKDLHACEAATAQLTPRRGMRHVCVPVESGDGELASAY</sequence>
<keyword evidence="2" id="KW-1185">Reference proteome</keyword>
<evidence type="ECO:0000313" key="2">
    <source>
        <dbReference type="Proteomes" id="UP000660885"/>
    </source>
</evidence>
<accession>A0ABS1U7Q9</accession>
<dbReference type="EMBL" id="JAETWB010000016">
    <property type="protein sequence ID" value="MBL6080708.1"/>
    <property type="molecule type" value="Genomic_DNA"/>
</dbReference>
<dbReference type="RefSeq" id="WP_202833938.1">
    <property type="nucleotide sequence ID" value="NZ_JAETWB010000016.1"/>
</dbReference>
<protein>
    <submittedName>
        <fullName evidence="1">Uncharacterized protein</fullName>
    </submittedName>
</protein>
<dbReference type="Proteomes" id="UP000660885">
    <property type="component" value="Unassembled WGS sequence"/>
</dbReference>
<name>A0ABS1U7Q9_9PROT</name>
<comment type="caution">
    <text evidence="1">The sequence shown here is derived from an EMBL/GenBank/DDBJ whole genome shotgun (WGS) entry which is preliminary data.</text>
</comment>
<reference evidence="1 2" key="1">
    <citation type="submission" date="2021-01" db="EMBL/GenBank/DDBJ databases">
        <title>Belnapia mucosa sp. nov. and Belnapia arida sp. nov., isolated from the Tabernas Desert (Almeria, Spain).</title>
        <authorList>
            <person name="Molina-Menor E."/>
            <person name="Vidal-Verdu A."/>
            <person name="Calonge A."/>
            <person name="Satari L."/>
            <person name="Pereto J."/>
            <person name="Porcar M."/>
        </authorList>
    </citation>
    <scope>NUCLEOTIDE SEQUENCE [LARGE SCALE GENOMIC DNA]</scope>
    <source>
        <strain evidence="1 2">T18</strain>
    </source>
</reference>
<organism evidence="1 2">
    <name type="scientific">Belnapia arida</name>
    <dbReference type="NCBI Taxonomy" id="2804533"/>
    <lineage>
        <taxon>Bacteria</taxon>
        <taxon>Pseudomonadati</taxon>
        <taxon>Pseudomonadota</taxon>
        <taxon>Alphaproteobacteria</taxon>
        <taxon>Acetobacterales</taxon>
        <taxon>Roseomonadaceae</taxon>
        <taxon>Belnapia</taxon>
    </lineage>
</organism>